<name>A0AAV5S170_MAUHU</name>
<proteinExistence type="predicted"/>
<gene>
    <name evidence="2" type="ORF">DAKH74_040670</name>
</gene>
<keyword evidence="3" id="KW-1185">Reference proteome</keyword>
<comment type="caution">
    <text evidence="2">The sequence shown here is derived from an EMBL/GenBank/DDBJ whole genome shotgun (WGS) entry which is preliminary data.</text>
</comment>
<organism evidence="2 3">
    <name type="scientific">Maudiozyma humilis</name>
    <name type="common">Sour dough yeast</name>
    <name type="synonym">Kazachstania humilis</name>
    <dbReference type="NCBI Taxonomy" id="51915"/>
    <lineage>
        <taxon>Eukaryota</taxon>
        <taxon>Fungi</taxon>
        <taxon>Dikarya</taxon>
        <taxon>Ascomycota</taxon>
        <taxon>Saccharomycotina</taxon>
        <taxon>Saccharomycetes</taxon>
        <taxon>Saccharomycetales</taxon>
        <taxon>Saccharomycetaceae</taxon>
        <taxon>Maudiozyma</taxon>
    </lineage>
</organism>
<dbReference type="AlphaFoldDB" id="A0AAV5S170"/>
<evidence type="ECO:0000256" key="1">
    <source>
        <dbReference type="SAM" id="MobiDB-lite"/>
    </source>
</evidence>
<dbReference type="Proteomes" id="UP001377567">
    <property type="component" value="Unassembled WGS sequence"/>
</dbReference>
<evidence type="ECO:0000313" key="3">
    <source>
        <dbReference type="Proteomes" id="UP001377567"/>
    </source>
</evidence>
<evidence type="ECO:0000313" key="2">
    <source>
        <dbReference type="EMBL" id="GMM57451.1"/>
    </source>
</evidence>
<dbReference type="EMBL" id="BTGD01000013">
    <property type="protein sequence ID" value="GMM57451.1"/>
    <property type="molecule type" value="Genomic_DNA"/>
</dbReference>
<reference evidence="2 3" key="1">
    <citation type="journal article" date="2023" name="Elife">
        <title>Identification of key yeast species and microbe-microbe interactions impacting larval growth of Drosophila in the wild.</title>
        <authorList>
            <person name="Mure A."/>
            <person name="Sugiura Y."/>
            <person name="Maeda R."/>
            <person name="Honda K."/>
            <person name="Sakurai N."/>
            <person name="Takahashi Y."/>
            <person name="Watada M."/>
            <person name="Katoh T."/>
            <person name="Gotoh A."/>
            <person name="Gotoh Y."/>
            <person name="Taniguchi I."/>
            <person name="Nakamura K."/>
            <person name="Hayashi T."/>
            <person name="Katayama T."/>
            <person name="Uemura T."/>
            <person name="Hattori Y."/>
        </authorList>
    </citation>
    <scope>NUCLEOTIDE SEQUENCE [LARGE SCALE GENOMIC DNA]</scope>
    <source>
        <strain evidence="2 3">KH-74</strain>
    </source>
</reference>
<sequence>MRMFGQGDAPGDVKIDRIQTVMPICFRTMPVGNDLDCVGGVTTSPSYRNTTETTPTKSEERSASTLMIRALAGDYSGI</sequence>
<feature type="region of interest" description="Disordered" evidence="1">
    <location>
        <begin position="37"/>
        <end position="62"/>
    </location>
</feature>
<protein>
    <submittedName>
        <fullName evidence="2">Uncharacterized protein</fullName>
    </submittedName>
</protein>
<feature type="compositionally biased region" description="Polar residues" evidence="1">
    <location>
        <begin position="41"/>
        <end position="56"/>
    </location>
</feature>
<accession>A0AAV5S170</accession>